<name>A0A085M509_9BILA</name>
<protein>
    <submittedName>
        <fullName evidence="1">Uncharacterized protein</fullName>
    </submittedName>
</protein>
<reference evidence="1 2" key="1">
    <citation type="journal article" date="2014" name="Nat. Genet.">
        <title>Genome and transcriptome of the porcine whipworm Trichuris suis.</title>
        <authorList>
            <person name="Jex A.R."/>
            <person name="Nejsum P."/>
            <person name="Schwarz E.M."/>
            <person name="Hu L."/>
            <person name="Young N.D."/>
            <person name="Hall R.S."/>
            <person name="Korhonen P.K."/>
            <person name="Liao S."/>
            <person name="Thamsborg S."/>
            <person name="Xia J."/>
            <person name="Xu P."/>
            <person name="Wang S."/>
            <person name="Scheerlinck J.P."/>
            <person name="Hofmann A."/>
            <person name="Sternberg P.W."/>
            <person name="Wang J."/>
            <person name="Gasser R.B."/>
        </authorList>
    </citation>
    <scope>NUCLEOTIDE SEQUENCE [LARGE SCALE GENOMIC DNA]</scope>
    <source>
        <strain evidence="1">DCEP-RM93M</strain>
    </source>
</reference>
<dbReference type="Proteomes" id="UP000030764">
    <property type="component" value="Unassembled WGS sequence"/>
</dbReference>
<dbReference type="AlphaFoldDB" id="A0A085M509"/>
<proteinExistence type="predicted"/>
<sequence length="84" mass="9793">MINCADKIFWDPNSYKDDSFVMDSTGITPYLNDLCAFFVLHYRTHRGRKRITSMSYRSDKSALIVMVIQRSADQLNDVQNTTKH</sequence>
<gene>
    <name evidence="1" type="ORF">M513_06868</name>
</gene>
<evidence type="ECO:0000313" key="2">
    <source>
        <dbReference type="Proteomes" id="UP000030764"/>
    </source>
</evidence>
<accession>A0A085M509</accession>
<keyword evidence="2" id="KW-1185">Reference proteome</keyword>
<evidence type="ECO:0000313" key="1">
    <source>
        <dbReference type="EMBL" id="KFD52305.1"/>
    </source>
</evidence>
<dbReference type="EMBL" id="KL363229">
    <property type="protein sequence ID" value="KFD52305.1"/>
    <property type="molecule type" value="Genomic_DNA"/>
</dbReference>
<organism evidence="1 2">
    <name type="scientific">Trichuris suis</name>
    <name type="common">pig whipworm</name>
    <dbReference type="NCBI Taxonomy" id="68888"/>
    <lineage>
        <taxon>Eukaryota</taxon>
        <taxon>Metazoa</taxon>
        <taxon>Ecdysozoa</taxon>
        <taxon>Nematoda</taxon>
        <taxon>Enoplea</taxon>
        <taxon>Dorylaimia</taxon>
        <taxon>Trichinellida</taxon>
        <taxon>Trichuridae</taxon>
        <taxon>Trichuris</taxon>
    </lineage>
</organism>